<dbReference type="Proteomes" id="UP000192220">
    <property type="component" value="Unplaced"/>
</dbReference>
<keyword evidence="1" id="KW-1185">Reference proteome</keyword>
<proteinExistence type="predicted"/>
<name>A0A2I4CQB8_AUSLI</name>
<dbReference type="GeneID" id="106530991"/>
<evidence type="ECO:0000313" key="2">
    <source>
        <dbReference type="RefSeq" id="XP_013882187.1"/>
    </source>
</evidence>
<dbReference type="RefSeq" id="XP_013882187.1">
    <property type="nucleotide sequence ID" value="XM_014026733.1"/>
</dbReference>
<dbReference type="InParanoid" id="A0A2I4CQB8"/>
<dbReference type="AlphaFoldDB" id="A0A2I4CQB8"/>
<evidence type="ECO:0000313" key="1">
    <source>
        <dbReference type="Proteomes" id="UP000192220"/>
    </source>
</evidence>
<accession>A0A2I4CQB8</accession>
<protein>
    <submittedName>
        <fullName evidence="2">F-BAR and double SH3 domains protein 1-like</fullName>
    </submittedName>
</protein>
<sequence length="97" mass="11451">METCLTTQNHFSRIWESVTKVTRERNIQQFLQESVLFHETPDLPFEPAPRDKESALQDMLPSEGDSCLQKEAKKWASKAAKDYKMILRRQRVRPFLL</sequence>
<gene>
    <name evidence="2" type="primary">LOC106530991</name>
</gene>
<reference evidence="2" key="1">
    <citation type="submission" date="2025-08" db="UniProtKB">
        <authorList>
            <consortium name="RefSeq"/>
        </authorList>
    </citation>
    <scope>IDENTIFICATION</scope>
    <source>
        <strain evidence="2">Quisiro</strain>
        <tissue evidence="2">Liver</tissue>
    </source>
</reference>
<dbReference type="STRING" id="52670.A0A2I4CQB8"/>
<organism evidence="1 2">
    <name type="scientific">Austrofundulus limnaeus</name>
    <name type="common">Annual killifish</name>
    <dbReference type="NCBI Taxonomy" id="52670"/>
    <lineage>
        <taxon>Eukaryota</taxon>
        <taxon>Metazoa</taxon>
        <taxon>Chordata</taxon>
        <taxon>Craniata</taxon>
        <taxon>Vertebrata</taxon>
        <taxon>Euteleostomi</taxon>
        <taxon>Actinopterygii</taxon>
        <taxon>Neopterygii</taxon>
        <taxon>Teleostei</taxon>
        <taxon>Neoteleostei</taxon>
        <taxon>Acanthomorphata</taxon>
        <taxon>Ovalentaria</taxon>
        <taxon>Atherinomorphae</taxon>
        <taxon>Cyprinodontiformes</taxon>
        <taxon>Rivulidae</taxon>
        <taxon>Austrofundulus</taxon>
    </lineage>
</organism>
<dbReference type="OrthoDB" id="8950968at2759"/>
<dbReference type="KEGG" id="alim:106530991"/>